<keyword evidence="15" id="KW-1185">Reference proteome</keyword>
<dbReference type="UniPathway" id="UPA00053">
    <property type="reaction ID" value="UER00085"/>
</dbReference>
<keyword evidence="5 11" id="KW-0028">Amino-acid biosynthesis</keyword>
<comment type="similarity">
    <text evidence="10">Belongs to the shikimate kinase family.</text>
</comment>
<sequence length="568" mass="60060">MSERTQATRCSTGLAAGDQLILVGPPGVGKSSVGRQVASSLGLDFVDADSFIEQTQGRTVAEIFADRGEAGFRTIEFDATRELLGRRGVIALGGGAVTNPAIRTLLAGRLVVWLDESVDEGVARIGASTHRPLLRGNVADNLRTLMSVREPWYRAVASHRIDTDGLQTGEVARLVTAQLTAAGQLTGLHPGQPAIPIPAHTGEHVTTAHFATDHPYEVIIERGALARLPEQLGDAARVAIFHPRVLTKTAARAADLVRAAGAQPVLVELPEGESAKTPEVLAACWGTLARAGFTRTDLVVGLGGGASTDLAGFVAATWLRGVRWVSVPTTVLAMVDAGIGGKTGADLPEGKNLIGAFWEPSVVLEDPDLLVGLPMAEVRSGLAEVIKHGFIRDSATLDLIEENPADAADTGGTRLHELIARSVQVKAAVVSADLRESTSVGDRVGREQLNYGHTLGHAIEASEHFTRRHGECVALGMVFAAELSERLLGLDPAVVGRHRRLLAAVGLATSYHGAPWQELRELMARDKKTRGTTLRFVGLRRPGQVAMIVDPPEDALADAFAALRGTHS</sequence>
<feature type="binding site" evidence="10">
    <location>
        <position position="49"/>
    </location>
    <ligand>
        <name>substrate</name>
    </ligand>
</feature>
<comment type="cofactor">
    <cofactor evidence="11">
        <name>Co(2+)</name>
        <dbReference type="ChEBI" id="CHEBI:48828"/>
    </cofactor>
    <cofactor evidence="11">
        <name>Zn(2+)</name>
        <dbReference type="ChEBI" id="CHEBI:29105"/>
    </cofactor>
    <text evidence="11">Binds 1 divalent metal cation per subunit. Can use either Co(2+) or Zn(2+).</text>
</comment>
<dbReference type="EC" id="2.7.1.71" evidence="10"/>
<dbReference type="Gene3D" id="3.40.50.1970">
    <property type="match status" value="1"/>
</dbReference>
<accession>A0A1H9Q1J8</accession>
<keyword evidence="7 11" id="KW-0057">Aromatic amino acid biosynthesis</keyword>
<dbReference type="GO" id="GO:0005524">
    <property type="term" value="F:ATP binding"/>
    <property type="evidence" value="ECO:0007669"/>
    <property type="project" value="UniProtKB-UniRule"/>
</dbReference>
<feature type="binding site" evidence="11">
    <location>
        <position position="351"/>
    </location>
    <ligand>
        <name>NAD(+)</name>
        <dbReference type="ChEBI" id="CHEBI:57540"/>
    </ligand>
</feature>
<gene>
    <name evidence="10" type="primary">aroK</name>
    <name evidence="11" type="synonym">aroB</name>
    <name evidence="14" type="ORF">SAMN05443377_10284</name>
</gene>
<comment type="similarity">
    <text evidence="11">Belongs to the sugar phosphate cyclases superfamily. Dehydroquinate synthase family.</text>
</comment>
<dbReference type="CDD" id="cd00464">
    <property type="entry name" value="SK"/>
    <property type="match status" value="1"/>
</dbReference>
<comment type="caution">
    <text evidence="11">Lacks conserved residue(s) required for the propagation of feature annotation.</text>
</comment>
<dbReference type="EC" id="4.2.3.4" evidence="11"/>
<dbReference type="SUPFAM" id="SSF56796">
    <property type="entry name" value="Dehydroquinate synthase-like"/>
    <property type="match status" value="1"/>
</dbReference>
<dbReference type="GO" id="GO:0009423">
    <property type="term" value="P:chorismate biosynthetic process"/>
    <property type="evidence" value="ECO:0007669"/>
    <property type="project" value="UniProtKB-UniRule"/>
</dbReference>
<dbReference type="InterPro" id="IPR027417">
    <property type="entry name" value="P-loop_NTPase"/>
</dbReference>
<feature type="binding site" evidence="10">
    <location>
        <position position="131"/>
    </location>
    <ligand>
        <name>ATP</name>
        <dbReference type="ChEBI" id="CHEBI:30616"/>
    </ligand>
</feature>
<evidence type="ECO:0000259" key="12">
    <source>
        <dbReference type="Pfam" id="PF01761"/>
    </source>
</evidence>
<dbReference type="InterPro" id="IPR050071">
    <property type="entry name" value="Dehydroquinate_synthase"/>
</dbReference>
<keyword evidence="11" id="KW-0547">Nucleotide-binding</keyword>
<evidence type="ECO:0000256" key="7">
    <source>
        <dbReference type="ARBA" id="ARBA00023141"/>
    </source>
</evidence>
<keyword evidence="11" id="KW-0479">Metal-binding</keyword>
<evidence type="ECO:0000256" key="6">
    <source>
        <dbReference type="ARBA" id="ARBA00023027"/>
    </source>
</evidence>
<comment type="function">
    <text evidence="11">Catalyzes the conversion of 3-deoxy-D-arabino-heptulosonate 7-phosphate (DAHP) to dehydroquinate (DHQ).</text>
</comment>
<comment type="pathway">
    <text evidence="10">Metabolic intermediate biosynthesis; chorismate biosynthesis; chorismate from D-erythrose 4-phosphate and phosphoenolpyruvate: step 5/7.</text>
</comment>
<dbReference type="Pfam" id="PF24621">
    <property type="entry name" value="DHQS_C"/>
    <property type="match status" value="1"/>
</dbReference>
<keyword evidence="11" id="KW-0862">Zinc</keyword>
<keyword evidence="10" id="KW-0067">ATP-binding</keyword>
<keyword evidence="10" id="KW-0460">Magnesium</keyword>
<dbReference type="Pfam" id="PF01202">
    <property type="entry name" value="SKI"/>
    <property type="match status" value="1"/>
</dbReference>
<dbReference type="PANTHER" id="PTHR43622">
    <property type="entry name" value="3-DEHYDROQUINATE SYNTHASE"/>
    <property type="match status" value="1"/>
</dbReference>
<dbReference type="Gene3D" id="3.40.50.300">
    <property type="entry name" value="P-loop containing nucleotide triphosphate hydrolases"/>
    <property type="match status" value="1"/>
</dbReference>
<keyword evidence="6 11" id="KW-0520">NAD</keyword>
<dbReference type="GO" id="GO:0000287">
    <property type="term" value="F:magnesium ion binding"/>
    <property type="evidence" value="ECO:0007669"/>
    <property type="project" value="UniProtKB-UniRule"/>
</dbReference>
<evidence type="ECO:0000256" key="2">
    <source>
        <dbReference type="ARBA" id="ARBA00001911"/>
    </source>
</evidence>
<dbReference type="Pfam" id="PF01761">
    <property type="entry name" value="DHQ_synthase"/>
    <property type="match status" value="1"/>
</dbReference>
<dbReference type="InterPro" id="IPR031322">
    <property type="entry name" value="Shikimate/glucono_kinase"/>
</dbReference>
<feature type="domain" description="3-dehydroquinate synthase N-terminal" evidence="12">
    <location>
        <begin position="267"/>
        <end position="379"/>
    </location>
</feature>
<dbReference type="HAMAP" id="MF_00109">
    <property type="entry name" value="Shikimate_kinase"/>
    <property type="match status" value="1"/>
</dbReference>
<dbReference type="Gene3D" id="1.20.1090.10">
    <property type="entry name" value="Dehydroquinate synthase-like - alpha domain"/>
    <property type="match status" value="1"/>
</dbReference>
<reference evidence="14 15" key="1">
    <citation type="submission" date="2016-10" db="EMBL/GenBank/DDBJ databases">
        <authorList>
            <person name="de Groot N.N."/>
        </authorList>
    </citation>
    <scope>NUCLEOTIDE SEQUENCE [LARGE SCALE GENOMIC DNA]</scope>
    <source>
        <strain evidence="14 15">DSM 16859</strain>
    </source>
</reference>
<comment type="cofactor">
    <cofactor evidence="2 11">
        <name>NAD(+)</name>
        <dbReference type="ChEBI" id="CHEBI:57540"/>
    </cofactor>
</comment>
<feature type="binding site" evidence="10">
    <location>
        <position position="73"/>
    </location>
    <ligand>
        <name>substrate</name>
    </ligand>
</feature>
<evidence type="ECO:0000259" key="13">
    <source>
        <dbReference type="Pfam" id="PF24621"/>
    </source>
</evidence>
<feature type="binding site" evidence="10">
    <location>
        <position position="149"/>
    </location>
    <ligand>
        <name>substrate</name>
    </ligand>
</feature>
<dbReference type="STRING" id="64702.SAMN05443377_10284"/>
<dbReference type="CDD" id="cd08195">
    <property type="entry name" value="DHQS"/>
    <property type="match status" value="1"/>
</dbReference>
<feature type="binding site" evidence="11">
    <location>
        <begin position="329"/>
        <end position="330"/>
    </location>
    <ligand>
        <name>NAD(+)</name>
        <dbReference type="ChEBI" id="CHEBI:57540"/>
    </ligand>
</feature>
<keyword evidence="4 11" id="KW-0963">Cytoplasm</keyword>
<dbReference type="NCBIfam" id="TIGR01357">
    <property type="entry name" value="aroB"/>
    <property type="match status" value="1"/>
</dbReference>
<feature type="binding site" evidence="10">
    <location>
        <position position="31"/>
    </location>
    <ligand>
        <name>Mg(2+)</name>
        <dbReference type="ChEBI" id="CHEBI:18420"/>
    </ligand>
</feature>
<dbReference type="GO" id="GO:0005737">
    <property type="term" value="C:cytoplasm"/>
    <property type="evidence" value="ECO:0007669"/>
    <property type="project" value="UniProtKB-SubCell"/>
</dbReference>
<dbReference type="GO" id="GO:0008652">
    <property type="term" value="P:amino acid biosynthetic process"/>
    <property type="evidence" value="ECO:0007669"/>
    <property type="project" value="UniProtKB-KW"/>
</dbReference>
<dbReference type="GO" id="GO:0004765">
    <property type="term" value="F:shikimate kinase activity"/>
    <property type="evidence" value="ECO:0007669"/>
    <property type="project" value="UniProtKB-UniRule"/>
</dbReference>
<comment type="catalytic activity">
    <reaction evidence="1 11">
        <text>7-phospho-2-dehydro-3-deoxy-D-arabino-heptonate = 3-dehydroquinate + phosphate</text>
        <dbReference type="Rhea" id="RHEA:21968"/>
        <dbReference type="ChEBI" id="CHEBI:32364"/>
        <dbReference type="ChEBI" id="CHEBI:43474"/>
        <dbReference type="ChEBI" id="CHEBI:58394"/>
        <dbReference type="EC" id="4.2.3.4"/>
    </reaction>
</comment>
<comment type="subunit">
    <text evidence="10">Monomer.</text>
</comment>
<keyword evidence="11" id="KW-0170">Cobalt</keyword>
<feature type="binding site" evidence="10">
    <location>
        <position position="94"/>
    </location>
    <ligand>
        <name>substrate</name>
    </ligand>
</feature>
<evidence type="ECO:0000256" key="3">
    <source>
        <dbReference type="ARBA" id="ARBA00004661"/>
    </source>
</evidence>
<proteinExistence type="inferred from homology"/>
<feature type="binding site" evidence="11">
    <location>
        <begin position="305"/>
        <end position="309"/>
    </location>
    <ligand>
        <name>NAD(+)</name>
        <dbReference type="ChEBI" id="CHEBI:57540"/>
    </ligand>
</feature>
<dbReference type="EMBL" id="FOGZ01000002">
    <property type="protein sequence ID" value="SER54466.1"/>
    <property type="molecule type" value="Genomic_DNA"/>
</dbReference>
<protein>
    <recommendedName>
        <fullName evidence="10 11">Multifunctional fusion protein</fullName>
    </recommendedName>
    <domain>
        <recommendedName>
            <fullName evidence="10">Shikimate kinase</fullName>
            <shortName evidence="10">SK</shortName>
            <ecNumber evidence="10">2.7.1.71</ecNumber>
        </recommendedName>
    </domain>
    <domain>
        <recommendedName>
            <fullName evidence="11">3-dehydroquinate synthase</fullName>
            <shortName evidence="11">DHQS</shortName>
            <ecNumber evidence="11">4.2.3.4</ecNumber>
        </recommendedName>
    </domain>
</protein>
<dbReference type="GO" id="GO:0009073">
    <property type="term" value="P:aromatic amino acid family biosynthetic process"/>
    <property type="evidence" value="ECO:0007669"/>
    <property type="project" value="UniProtKB-KW"/>
</dbReference>
<evidence type="ECO:0000256" key="1">
    <source>
        <dbReference type="ARBA" id="ARBA00001393"/>
    </source>
</evidence>
<evidence type="ECO:0000313" key="14">
    <source>
        <dbReference type="EMBL" id="SER54466.1"/>
    </source>
</evidence>
<feature type="binding site" evidence="11">
    <location>
        <begin position="271"/>
        <end position="276"/>
    </location>
    <ligand>
        <name>NAD(+)</name>
        <dbReference type="ChEBI" id="CHEBI:57540"/>
    </ligand>
</feature>
<dbReference type="SUPFAM" id="SSF52540">
    <property type="entry name" value="P-loop containing nucleoside triphosphate hydrolases"/>
    <property type="match status" value="1"/>
</dbReference>
<evidence type="ECO:0000256" key="4">
    <source>
        <dbReference type="ARBA" id="ARBA00022490"/>
    </source>
</evidence>
<dbReference type="PRINTS" id="PR01100">
    <property type="entry name" value="SHIKIMTKNASE"/>
</dbReference>
<evidence type="ECO:0000256" key="9">
    <source>
        <dbReference type="ARBA" id="ARBA00023268"/>
    </source>
</evidence>
<feature type="binding site" evidence="11">
    <location>
        <position position="469"/>
    </location>
    <ligand>
        <name>Zn(2+)</name>
        <dbReference type="ChEBI" id="CHEBI:29105"/>
    </ligand>
</feature>
<keyword evidence="8 11" id="KW-0456">Lyase</keyword>
<comment type="catalytic activity">
    <reaction evidence="10">
        <text>shikimate + ATP = 3-phosphoshikimate + ADP + H(+)</text>
        <dbReference type="Rhea" id="RHEA:13121"/>
        <dbReference type="ChEBI" id="CHEBI:15378"/>
        <dbReference type="ChEBI" id="CHEBI:30616"/>
        <dbReference type="ChEBI" id="CHEBI:36208"/>
        <dbReference type="ChEBI" id="CHEBI:145989"/>
        <dbReference type="ChEBI" id="CHEBI:456216"/>
        <dbReference type="EC" id="2.7.1.71"/>
    </reaction>
</comment>
<dbReference type="HAMAP" id="MF_00110">
    <property type="entry name" value="DHQ_synthase"/>
    <property type="match status" value="1"/>
</dbReference>
<comment type="pathway">
    <text evidence="3 11">Metabolic intermediate biosynthesis; chorismate biosynthesis; chorismate from D-erythrose 4-phosphate and phosphoenolpyruvate: step 2/7.</text>
</comment>
<keyword evidence="10" id="KW-0808">Transferase</keyword>
<comment type="function">
    <text evidence="10">Catalyzes the specific phosphorylation of the 3-hydroxyl group of shikimic acid using ATP as a cosubstrate.</text>
</comment>
<dbReference type="InterPro" id="IPR000623">
    <property type="entry name" value="Shikimate_kinase/TSH1"/>
</dbReference>
<name>A0A1H9Q1J8_9ACTN</name>
<dbReference type="AlphaFoldDB" id="A0A1H9Q1J8"/>
<feature type="binding site" evidence="10">
    <location>
        <begin position="27"/>
        <end position="32"/>
    </location>
    <ligand>
        <name>ATP</name>
        <dbReference type="ChEBI" id="CHEBI:30616"/>
    </ligand>
</feature>
<evidence type="ECO:0000256" key="5">
    <source>
        <dbReference type="ARBA" id="ARBA00022605"/>
    </source>
</evidence>
<dbReference type="GO" id="GO:0003856">
    <property type="term" value="F:3-dehydroquinate synthase activity"/>
    <property type="evidence" value="ECO:0007669"/>
    <property type="project" value="UniProtKB-UniRule"/>
</dbReference>
<comment type="cofactor">
    <cofactor evidence="10">
        <name>Mg(2+)</name>
        <dbReference type="ChEBI" id="CHEBI:18420"/>
    </cofactor>
    <text evidence="10">Binds 1 Mg(2+) ion per subunit.</text>
</comment>
<evidence type="ECO:0000256" key="10">
    <source>
        <dbReference type="HAMAP-Rule" id="MF_00109"/>
    </source>
</evidence>
<feature type="binding site" evidence="11">
    <location>
        <position position="384"/>
    </location>
    <ligand>
        <name>Zn(2+)</name>
        <dbReference type="ChEBI" id="CHEBI:29105"/>
    </ligand>
</feature>
<evidence type="ECO:0000256" key="8">
    <source>
        <dbReference type="ARBA" id="ARBA00023239"/>
    </source>
</evidence>
<keyword evidence="10" id="KW-0418">Kinase</keyword>
<feature type="domain" description="3-dehydroquinate synthase C-terminal" evidence="13">
    <location>
        <begin position="381"/>
        <end position="529"/>
    </location>
</feature>
<keyword evidence="9" id="KW-0511">Multifunctional enzyme</keyword>
<evidence type="ECO:0000313" key="15">
    <source>
        <dbReference type="Proteomes" id="UP000198815"/>
    </source>
</evidence>
<dbReference type="InterPro" id="IPR030960">
    <property type="entry name" value="DHQS/DOIS_N"/>
</dbReference>
<organism evidence="14 15">
    <name type="scientific">Propionibacterium cyclohexanicum</name>
    <dbReference type="NCBI Taxonomy" id="64702"/>
    <lineage>
        <taxon>Bacteria</taxon>
        <taxon>Bacillati</taxon>
        <taxon>Actinomycetota</taxon>
        <taxon>Actinomycetes</taxon>
        <taxon>Propionibacteriales</taxon>
        <taxon>Propionibacteriaceae</taxon>
        <taxon>Propionibacterium</taxon>
    </lineage>
</organism>
<dbReference type="PANTHER" id="PTHR43622:SF7">
    <property type="entry name" value="3-DEHYDROQUINATE SYNTHASE, CHLOROPLASTIC"/>
    <property type="match status" value="1"/>
</dbReference>
<evidence type="ECO:0000256" key="11">
    <source>
        <dbReference type="HAMAP-Rule" id="MF_00110"/>
    </source>
</evidence>
<feature type="binding site" evidence="11">
    <location>
        <position position="453"/>
    </location>
    <ligand>
        <name>Zn(2+)</name>
        <dbReference type="ChEBI" id="CHEBI:29105"/>
    </ligand>
</feature>
<dbReference type="Proteomes" id="UP000198815">
    <property type="component" value="Unassembled WGS sequence"/>
</dbReference>
<feature type="binding site" evidence="11">
    <location>
        <position position="342"/>
    </location>
    <ligand>
        <name>NAD(+)</name>
        <dbReference type="ChEBI" id="CHEBI:57540"/>
    </ligand>
</feature>
<dbReference type="InterPro" id="IPR016037">
    <property type="entry name" value="DHQ_synth_AroB"/>
</dbReference>
<dbReference type="InterPro" id="IPR056179">
    <property type="entry name" value="DHQS_C"/>
</dbReference>
<comment type="subcellular location">
    <subcellularLocation>
        <location evidence="11">Cytoplasm</location>
    </subcellularLocation>
</comment>